<accession>A0A0D2AD15</accession>
<dbReference type="AlphaFoldDB" id="A0A0D2AD15"/>
<feature type="transmembrane region" description="Helical" evidence="6">
    <location>
        <begin position="201"/>
        <end position="224"/>
    </location>
</feature>
<dbReference type="VEuPathDB" id="FungiDB:PV09_04635"/>
<dbReference type="OrthoDB" id="2417308at2759"/>
<keyword evidence="8" id="KW-1185">Reference proteome</keyword>
<evidence type="ECO:0000256" key="5">
    <source>
        <dbReference type="ARBA" id="ARBA00023136"/>
    </source>
</evidence>
<evidence type="ECO:0000313" key="7">
    <source>
        <dbReference type="EMBL" id="KIW04345.1"/>
    </source>
</evidence>
<evidence type="ECO:0000256" key="1">
    <source>
        <dbReference type="ARBA" id="ARBA00004141"/>
    </source>
</evidence>
<feature type="transmembrane region" description="Helical" evidence="6">
    <location>
        <begin position="142"/>
        <end position="164"/>
    </location>
</feature>
<dbReference type="Gene3D" id="1.20.1740.10">
    <property type="entry name" value="Amino acid/polyamine transporter I"/>
    <property type="match status" value="1"/>
</dbReference>
<dbReference type="Pfam" id="PF13520">
    <property type="entry name" value="AA_permease_2"/>
    <property type="match status" value="1"/>
</dbReference>
<evidence type="ECO:0000256" key="6">
    <source>
        <dbReference type="SAM" id="Phobius"/>
    </source>
</evidence>
<organism evidence="7 8">
    <name type="scientific">Verruconis gallopava</name>
    <dbReference type="NCBI Taxonomy" id="253628"/>
    <lineage>
        <taxon>Eukaryota</taxon>
        <taxon>Fungi</taxon>
        <taxon>Dikarya</taxon>
        <taxon>Ascomycota</taxon>
        <taxon>Pezizomycotina</taxon>
        <taxon>Dothideomycetes</taxon>
        <taxon>Pleosporomycetidae</taxon>
        <taxon>Venturiales</taxon>
        <taxon>Sympoventuriaceae</taxon>
        <taxon>Verruconis</taxon>
    </lineage>
</organism>
<dbReference type="GeneID" id="27312608"/>
<feature type="transmembrane region" description="Helical" evidence="6">
    <location>
        <begin position="86"/>
        <end position="105"/>
    </location>
</feature>
<dbReference type="PANTHER" id="PTHR45649">
    <property type="entry name" value="AMINO-ACID PERMEASE BAT1"/>
    <property type="match status" value="1"/>
</dbReference>
<dbReference type="Proteomes" id="UP000053259">
    <property type="component" value="Unassembled WGS sequence"/>
</dbReference>
<sequence length="529" mass="57407">MDYPQEAVSKEKKEAYDLEKSTITALTQATGGVEDVNLASLGLRGEAVRDIGLLAIIAAGWNICVSWAGISATLALSIMSGGSVTLLYGVIVIFVTVGCSALSLAEMSSVWPTAGGQYHWTNILAPKAWSRSLSYWCGSANLFGWIATSAGVAIIPPQLIAAIVISYDPSYVVERWHIFLMFQALNVSFTLYNIFLLKRAAWIHDVGFVIGLVGFFVIFITCLVRSPTKQSSEFVWATFQNNSGWSSDGVVFLTGLVNANYIYSGVDGAIHLAEECKNAARAVPQALMSTIIIGFVTSFAFVVGMVYSMQDFEAVLNTPTGVPIYELWIQATRSRGIATFFLVILISCGFFALIGCLQTASRLCYSLARDNGLVGAIYLCKIHPRLGVPMWALLANSAVVFAIGCVYLGSTTAFNAMIGTGLILQQLSYAFPAALLMYQRRASKYLPADRFFRLGNLFGWTANAVTVAFAFLVLVFFCFPTVMPVTAGNMNYASVVLGAMAIFATANWIGYARARYEGPRLPDELVVRE</sequence>
<evidence type="ECO:0000256" key="2">
    <source>
        <dbReference type="ARBA" id="ARBA00022448"/>
    </source>
</evidence>
<dbReference type="GO" id="GO:0016020">
    <property type="term" value="C:membrane"/>
    <property type="evidence" value="ECO:0007669"/>
    <property type="project" value="UniProtKB-SubCell"/>
</dbReference>
<evidence type="ECO:0000256" key="4">
    <source>
        <dbReference type="ARBA" id="ARBA00022989"/>
    </source>
</evidence>
<keyword evidence="3 6" id="KW-0812">Transmembrane</keyword>
<feature type="transmembrane region" description="Helical" evidence="6">
    <location>
        <begin position="489"/>
        <end position="511"/>
    </location>
</feature>
<keyword evidence="5 6" id="KW-0472">Membrane</keyword>
<feature type="transmembrane region" description="Helical" evidence="6">
    <location>
        <begin position="416"/>
        <end position="436"/>
    </location>
</feature>
<proteinExistence type="predicted"/>
<evidence type="ECO:0000313" key="8">
    <source>
        <dbReference type="Proteomes" id="UP000053259"/>
    </source>
</evidence>
<gene>
    <name evidence="7" type="ORF">PV09_04635</name>
</gene>
<keyword evidence="4 6" id="KW-1133">Transmembrane helix</keyword>
<name>A0A0D2AD15_9PEZI</name>
<evidence type="ECO:0000256" key="3">
    <source>
        <dbReference type="ARBA" id="ARBA00022692"/>
    </source>
</evidence>
<dbReference type="HOGENOM" id="CLU_004495_2_4_1"/>
<dbReference type="GO" id="GO:0022857">
    <property type="term" value="F:transmembrane transporter activity"/>
    <property type="evidence" value="ECO:0007669"/>
    <property type="project" value="InterPro"/>
</dbReference>
<dbReference type="STRING" id="253628.A0A0D2AD15"/>
<feature type="transmembrane region" description="Helical" evidence="6">
    <location>
        <begin position="391"/>
        <end position="410"/>
    </location>
</feature>
<feature type="transmembrane region" description="Helical" evidence="6">
    <location>
        <begin position="286"/>
        <end position="307"/>
    </location>
</feature>
<feature type="transmembrane region" description="Helical" evidence="6">
    <location>
        <begin position="51"/>
        <end position="74"/>
    </location>
</feature>
<comment type="subcellular location">
    <subcellularLocation>
        <location evidence="1">Membrane</location>
        <topology evidence="1">Multi-pass membrane protein</topology>
    </subcellularLocation>
</comment>
<dbReference type="PIRSF" id="PIRSF006060">
    <property type="entry name" value="AA_transporter"/>
    <property type="match status" value="1"/>
</dbReference>
<feature type="transmembrane region" description="Helical" evidence="6">
    <location>
        <begin position="176"/>
        <end position="195"/>
    </location>
</feature>
<evidence type="ECO:0008006" key="9">
    <source>
        <dbReference type="Google" id="ProtNLM"/>
    </source>
</evidence>
<dbReference type="InParanoid" id="A0A0D2AD15"/>
<feature type="transmembrane region" description="Helical" evidence="6">
    <location>
        <begin position="457"/>
        <end position="483"/>
    </location>
</feature>
<protein>
    <recommendedName>
        <fullName evidence="9">Choline transport protein</fullName>
    </recommendedName>
</protein>
<dbReference type="PANTHER" id="PTHR45649:SF19">
    <property type="entry name" value="TRANSPORTER, PUTATIVE (EUROFUNG)-RELATED"/>
    <property type="match status" value="1"/>
</dbReference>
<feature type="transmembrane region" description="Helical" evidence="6">
    <location>
        <begin position="337"/>
        <end position="357"/>
    </location>
</feature>
<dbReference type="EMBL" id="KN847541">
    <property type="protein sequence ID" value="KIW04345.1"/>
    <property type="molecule type" value="Genomic_DNA"/>
</dbReference>
<dbReference type="RefSeq" id="XP_016214214.1">
    <property type="nucleotide sequence ID" value="XM_016358012.1"/>
</dbReference>
<reference evidence="7 8" key="1">
    <citation type="submission" date="2015-01" db="EMBL/GenBank/DDBJ databases">
        <title>The Genome Sequence of Ochroconis gallopava CBS43764.</title>
        <authorList>
            <consortium name="The Broad Institute Genomics Platform"/>
            <person name="Cuomo C."/>
            <person name="de Hoog S."/>
            <person name="Gorbushina A."/>
            <person name="Stielow B."/>
            <person name="Teixiera M."/>
            <person name="Abouelleil A."/>
            <person name="Chapman S.B."/>
            <person name="Priest M."/>
            <person name="Young S.K."/>
            <person name="Wortman J."/>
            <person name="Nusbaum C."/>
            <person name="Birren B."/>
        </authorList>
    </citation>
    <scope>NUCLEOTIDE SEQUENCE [LARGE SCALE GENOMIC DNA]</scope>
    <source>
        <strain evidence="7 8">CBS 43764</strain>
    </source>
</reference>
<dbReference type="InterPro" id="IPR002293">
    <property type="entry name" value="AA/rel_permease1"/>
</dbReference>
<keyword evidence="2" id="KW-0813">Transport</keyword>